<organism evidence="1 2">
    <name type="scientific">Litomosoides sigmodontis</name>
    <name type="common">Filarial nematode worm</name>
    <dbReference type="NCBI Taxonomy" id="42156"/>
    <lineage>
        <taxon>Eukaryota</taxon>
        <taxon>Metazoa</taxon>
        <taxon>Ecdysozoa</taxon>
        <taxon>Nematoda</taxon>
        <taxon>Chromadorea</taxon>
        <taxon>Rhabditida</taxon>
        <taxon>Spirurina</taxon>
        <taxon>Spiruromorpha</taxon>
        <taxon>Filarioidea</taxon>
        <taxon>Onchocercidae</taxon>
        <taxon>Litomosoides</taxon>
    </lineage>
</organism>
<dbReference type="OMA" id="WRIMTIK"/>
<gene>
    <name evidence="1" type="ORF">NLS_LOCUS4618</name>
</gene>
<dbReference type="OrthoDB" id="44820at2759"/>
<accession>A0A3P6UKH8</accession>
<evidence type="ECO:0000313" key="1">
    <source>
        <dbReference type="EMBL" id="VDK79688.1"/>
    </source>
</evidence>
<name>A0A3P6UKH8_LITSI</name>
<keyword evidence="2" id="KW-1185">Reference proteome</keyword>
<dbReference type="EMBL" id="UYRX01000304">
    <property type="protein sequence ID" value="VDK79688.1"/>
    <property type="molecule type" value="Genomic_DNA"/>
</dbReference>
<dbReference type="AlphaFoldDB" id="A0A3P6UKH8"/>
<protein>
    <submittedName>
        <fullName evidence="1">Uncharacterized protein</fullName>
    </submittedName>
</protein>
<sequence>MRAASKFEKLGSCIYENSDVVVILWRMMAIKLYHQETDTVEGALDIHLNKDGRIYKINNRPVTRNDLEDASVLSKLKQDAKTENGEGQQ</sequence>
<reference evidence="1 2" key="1">
    <citation type="submission" date="2018-08" db="EMBL/GenBank/DDBJ databases">
        <authorList>
            <person name="Laetsch R D."/>
            <person name="Stevens L."/>
            <person name="Kumar S."/>
            <person name="Blaxter L. M."/>
        </authorList>
    </citation>
    <scope>NUCLEOTIDE SEQUENCE [LARGE SCALE GENOMIC DNA]</scope>
</reference>
<proteinExistence type="predicted"/>
<dbReference type="Proteomes" id="UP000277928">
    <property type="component" value="Unassembled WGS sequence"/>
</dbReference>
<evidence type="ECO:0000313" key="2">
    <source>
        <dbReference type="Proteomes" id="UP000277928"/>
    </source>
</evidence>